<dbReference type="Proteomes" id="UP001267710">
    <property type="component" value="Unassembled WGS sequence"/>
</dbReference>
<dbReference type="SUPFAM" id="SSF52172">
    <property type="entry name" value="CheY-like"/>
    <property type="match status" value="1"/>
</dbReference>
<dbReference type="RefSeq" id="WP_309828640.1">
    <property type="nucleotide sequence ID" value="NZ_JAVIZX010000001.1"/>
</dbReference>
<evidence type="ECO:0000259" key="2">
    <source>
        <dbReference type="PROSITE" id="PS50921"/>
    </source>
</evidence>
<gene>
    <name evidence="3" type="ORF">QE399_002158</name>
</gene>
<dbReference type="Pfam" id="PF03861">
    <property type="entry name" value="ANTAR"/>
    <property type="match status" value="1"/>
</dbReference>
<accession>A0ABU1IB65</accession>
<dbReference type="Pfam" id="PF08376">
    <property type="entry name" value="NIT"/>
    <property type="match status" value="1"/>
</dbReference>
<dbReference type="Gene3D" id="1.10.10.10">
    <property type="entry name" value="Winged helix-like DNA-binding domain superfamily/Winged helix DNA-binding domain"/>
    <property type="match status" value="1"/>
</dbReference>
<evidence type="ECO:0000256" key="1">
    <source>
        <dbReference type="SAM" id="Coils"/>
    </source>
</evidence>
<dbReference type="InterPro" id="IPR036388">
    <property type="entry name" value="WH-like_DNA-bd_sf"/>
</dbReference>
<proteinExistence type="predicted"/>
<reference evidence="3 4" key="1">
    <citation type="submission" date="2023-08" db="EMBL/GenBank/DDBJ databases">
        <title>Functional and genomic diversity of the sorghum phyllosphere microbiome.</title>
        <authorList>
            <person name="Shade A."/>
        </authorList>
    </citation>
    <scope>NUCLEOTIDE SEQUENCE [LARGE SCALE GENOMIC DNA]</scope>
    <source>
        <strain evidence="3 4">SORGH_AS_0335</strain>
    </source>
</reference>
<keyword evidence="4" id="KW-1185">Reference proteome</keyword>
<dbReference type="InterPro" id="IPR013587">
    <property type="entry name" value="Nitrate/nitrite_sensing"/>
</dbReference>
<evidence type="ECO:0000313" key="4">
    <source>
        <dbReference type="Proteomes" id="UP001267710"/>
    </source>
</evidence>
<sequence length="447" mass="48038">MPAARSSTSPSAARLVLQAKQREIDAARQLADRIECVDAIRQCIHALQHERGATSIYLASEGQRFAQVREGAVAQSRAAGQRLQAAFTAQAQAPQGSTANMLSLMALTWIGLDALDGLRERFERRQSSAHDAVTALSRLIAGMVELISHVADAALLPSASRMLVSLLHLVQSKEAAGQERAVGAQLFASGASDAVQQERVVHLIEAQERGLKVFADFSDTALREQWDRLQLAPGTARLERLRRVLFTARAGAPIDSALSDDWFTVTSERIAALGEYEAELVARLRAECAAHIQQAQQALQDSEGLLRGLHDNPPPHMHAVERFFGSAQASHGAPTLAVAAGTAAAGSDTAGATSLLELLQSQAAQLARTEAELESVRRTLNERRVIERAKGALMSRLGMTEEAAFRALQKTSMDQNRRLLEVAEATLALPDLAFAHLAAAQPPRSAS</sequence>
<dbReference type="EMBL" id="JAVIZX010000001">
    <property type="protein sequence ID" value="MDR6214469.1"/>
    <property type="molecule type" value="Genomic_DNA"/>
</dbReference>
<evidence type="ECO:0000313" key="3">
    <source>
        <dbReference type="EMBL" id="MDR6214469.1"/>
    </source>
</evidence>
<protein>
    <recommendedName>
        <fullName evidence="2">ANTAR domain-containing protein</fullName>
    </recommendedName>
</protein>
<dbReference type="InterPro" id="IPR011006">
    <property type="entry name" value="CheY-like_superfamily"/>
</dbReference>
<dbReference type="InterPro" id="IPR005561">
    <property type="entry name" value="ANTAR"/>
</dbReference>
<feature type="domain" description="ANTAR" evidence="2">
    <location>
        <begin position="366"/>
        <end position="427"/>
    </location>
</feature>
<comment type="caution">
    <text evidence="3">The sequence shown here is derived from an EMBL/GenBank/DDBJ whole genome shotgun (WGS) entry which is preliminary data.</text>
</comment>
<dbReference type="PROSITE" id="PS50921">
    <property type="entry name" value="ANTAR"/>
    <property type="match status" value="1"/>
</dbReference>
<name>A0ABU1IB65_9BURK</name>
<dbReference type="SMART" id="SM01012">
    <property type="entry name" value="ANTAR"/>
    <property type="match status" value="1"/>
</dbReference>
<keyword evidence="1" id="KW-0175">Coiled coil</keyword>
<organism evidence="3 4">
    <name type="scientific">Paracidovorax wautersii</name>
    <dbReference type="NCBI Taxonomy" id="1177982"/>
    <lineage>
        <taxon>Bacteria</taxon>
        <taxon>Pseudomonadati</taxon>
        <taxon>Pseudomonadota</taxon>
        <taxon>Betaproteobacteria</taxon>
        <taxon>Burkholderiales</taxon>
        <taxon>Comamonadaceae</taxon>
        <taxon>Paracidovorax</taxon>
    </lineage>
</organism>
<feature type="coiled-coil region" evidence="1">
    <location>
        <begin position="281"/>
        <end position="312"/>
    </location>
</feature>